<comment type="caution">
    <text evidence="2">The sequence shown here is derived from an EMBL/GenBank/DDBJ whole genome shotgun (WGS) entry which is preliminary data.</text>
</comment>
<keyword evidence="3" id="KW-1185">Reference proteome</keyword>
<organism evidence="2 3">
    <name type="scientific">Salmonirosea aquatica</name>
    <dbReference type="NCBI Taxonomy" id="2654236"/>
    <lineage>
        <taxon>Bacteria</taxon>
        <taxon>Pseudomonadati</taxon>
        <taxon>Bacteroidota</taxon>
        <taxon>Cytophagia</taxon>
        <taxon>Cytophagales</taxon>
        <taxon>Spirosomataceae</taxon>
        <taxon>Salmonirosea</taxon>
    </lineage>
</organism>
<proteinExistence type="predicted"/>
<name>A0A7C9BKF3_9BACT</name>
<dbReference type="InterPro" id="IPR000383">
    <property type="entry name" value="Xaa-Pro-like_dom"/>
</dbReference>
<dbReference type="Gene3D" id="3.40.50.1820">
    <property type="entry name" value="alpha/beta hydrolase"/>
    <property type="match status" value="1"/>
</dbReference>
<dbReference type="Proteomes" id="UP000479293">
    <property type="component" value="Unassembled WGS sequence"/>
</dbReference>
<accession>A0A7C9BKF3</accession>
<sequence length="509" mass="54997">MPLPGNLAMKRRSLRTHRVPQTIDIIQPRRAVLRYWFSLCLCACFLLAESTPALSQVPGRWQGTAEVNGKPLLILFDISSPETGVFSATMDVPAQGAKGLPCDEVKSQGDSLFITIKMIGGRYLGRFNADRSATTGTLRQGNFTTALDLKRTGDALALNRPQTPKPPFPYASEDVEYDNPDKTVHLGATLTLPAGAGPFPAAILISGSGAQDRNSTLFGHKPFWVIADYLTRRGIAVLRVDDRNVGQSTGPAQGTSADFAQDVITSLEFLKNRKDIDPKKIGLIGHSEGGMLAPMVAVERPKDVAFIVSLAGPGEKITDLMVQQNVATLKSMKVSDPIAEGYGTMMGAMIGAASTEPDTASAYQKATTAFYAWRATVHPNVAAMLTGVADSSGVGKYIRTVVNSLRKPWERYFYAYDPTDNLTRLTCPVLALNGGKDIQVLAGPNLAGWETTLKKAGNKHVTVQELPGLNHLFQHCTTCTVAEYGELTETFDPEVLKLMTDWITAVVLP</sequence>
<keyword evidence="2" id="KW-0378">Hydrolase</keyword>
<evidence type="ECO:0000259" key="1">
    <source>
        <dbReference type="Pfam" id="PF02129"/>
    </source>
</evidence>
<protein>
    <submittedName>
        <fullName evidence="2">Alpha/beta fold hydrolase</fullName>
    </submittedName>
</protein>
<feature type="domain" description="Xaa-Pro dipeptidyl-peptidase-like" evidence="1">
    <location>
        <begin position="184"/>
        <end position="451"/>
    </location>
</feature>
<evidence type="ECO:0000313" key="2">
    <source>
        <dbReference type="EMBL" id="MPR35797.1"/>
    </source>
</evidence>
<dbReference type="SUPFAM" id="SSF53474">
    <property type="entry name" value="alpha/beta-Hydrolases"/>
    <property type="match status" value="1"/>
</dbReference>
<reference evidence="2 3" key="1">
    <citation type="submission" date="2019-10" db="EMBL/GenBank/DDBJ databases">
        <title>Draft Genome Sequence of Cytophagaceae sp. SJW1-29.</title>
        <authorList>
            <person name="Choi A."/>
        </authorList>
    </citation>
    <scope>NUCLEOTIDE SEQUENCE [LARGE SCALE GENOMIC DNA]</scope>
    <source>
        <strain evidence="2 3">SJW1-29</strain>
    </source>
</reference>
<dbReference type="EMBL" id="WHLY01000002">
    <property type="protein sequence ID" value="MPR35797.1"/>
    <property type="molecule type" value="Genomic_DNA"/>
</dbReference>
<dbReference type="InterPro" id="IPR029058">
    <property type="entry name" value="AB_hydrolase_fold"/>
</dbReference>
<dbReference type="PANTHER" id="PTHR43265">
    <property type="entry name" value="ESTERASE ESTD"/>
    <property type="match status" value="1"/>
</dbReference>
<dbReference type="PANTHER" id="PTHR43265:SF1">
    <property type="entry name" value="ESTERASE ESTD"/>
    <property type="match status" value="1"/>
</dbReference>
<dbReference type="AlphaFoldDB" id="A0A7C9BKF3"/>
<gene>
    <name evidence="2" type="ORF">GBK04_21210</name>
</gene>
<dbReference type="InterPro" id="IPR053145">
    <property type="entry name" value="AB_hydrolase_Est10"/>
</dbReference>
<evidence type="ECO:0000313" key="3">
    <source>
        <dbReference type="Proteomes" id="UP000479293"/>
    </source>
</evidence>
<dbReference type="GO" id="GO:0052689">
    <property type="term" value="F:carboxylic ester hydrolase activity"/>
    <property type="evidence" value="ECO:0007669"/>
    <property type="project" value="TreeGrafter"/>
</dbReference>
<dbReference type="Pfam" id="PF02129">
    <property type="entry name" value="Peptidase_S15"/>
    <property type="match status" value="1"/>
</dbReference>